<comment type="similarity">
    <text evidence="1">Belongs to the SCO1/2 family.</text>
</comment>
<dbReference type="Pfam" id="PF02630">
    <property type="entry name" value="SCO1-SenC"/>
    <property type="match status" value="1"/>
</dbReference>
<keyword evidence="3" id="KW-0479">Metal-binding</keyword>
<comment type="caution">
    <text evidence="5">The sequence shown here is derived from an EMBL/GenBank/DDBJ whole genome shotgun (WGS) entry which is preliminary data.</text>
</comment>
<evidence type="ECO:0000313" key="5">
    <source>
        <dbReference type="EMBL" id="RST86436.1"/>
    </source>
</evidence>
<keyword evidence="4" id="KW-1015">Disulfide bond</keyword>
<dbReference type="Proteomes" id="UP000278398">
    <property type="component" value="Unassembled WGS sequence"/>
</dbReference>
<evidence type="ECO:0000256" key="4">
    <source>
        <dbReference type="PIRSR" id="PIRSR603782-2"/>
    </source>
</evidence>
<sequence>MMRGILVGIVLLMAGAVGWLTFDWYRTTHSGEAFGDAFTLVDQTGQPITEAAFRGQPTAVFFGFTHCPEVCPTTLFELDGWLKQLGSEGEDIRAYFVSVDPERDTPEIMGTYVSNVSNRITGITGETAKVEAMAKSFGIYWKKVPLDGDDYTMDHTASILLLGRDGDFFGTIAYGENPDTAVAKLKRLAAEG</sequence>
<dbReference type="FunFam" id="3.40.30.10:FF:000013">
    <property type="entry name" value="Blast:Protein SCO1 homolog, mitochondrial"/>
    <property type="match status" value="1"/>
</dbReference>
<evidence type="ECO:0000256" key="2">
    <source>
        <dbReference type="ARBA" id="ARBA00023008"/>
    </source>
</evidence>
<keyword evidence="2 3" id="KW-0186">Copper</keyword>
<feature type="binding site" evidence="3">
    <location>
        <position position="155"/>
    </location>
    <ligand>
        <name>Cu cation</name>
        <dbReference type="ChEBI" id="CHEBI:23378"/>
    </ligand>
</feature>
<dbReference type="GO" id="GO:0046872">
    <property type="term" value="F:metal ion binding"/>
    <property type="evidence" value="ECO:0007669"/>
    <property type="project" value="UniProtKB-KW"/>
</dbReference>
<dbReference type="Gene3D" id="3.40.30.10">
    <property type="entry name" value="Glutaredoxin"/>
    <property type="match status" value="1"/>
</dbReference>
<dbReference type="SUPFAM" id="SSF52833">
    <property type="entry name" value="Thioredoxin-like"/>
    <property type="match status" value="1"/>
</dbReference>
<evidence type="ECO:0000256" key="3">
    <source>
        <dbReference type="PIRSR" id="PIRSR603782-1"/>
    </source>
</evidence>
<protein>
    <submittedName>
        <fullName evidence="5">SCO family protein</fullName>
    </submittedName>
</protein>
<feature type="binding site" evidence="3">
    <location>
        <position position="71"/>
    </location>
    <ligand>
        <name>Cu cation</name>
        <dbReference type="ChEBI" id="CHEBI:23378"/>
    </ligand>
</feature>
<reference evidence="5 6" key="1">
    <citation type="submission" date="2018-12" db="EMBL/GenBank/DDBJ databases">
        <title>Mesorhizobium carbonis sp. nov., isolated from coal mine water.</title>
        <authorList>
            <person name="Xin W."/>
            <person name="Xu Z."/>
            <person name="Xiang F."/>
            <person name="Zhang J."/>
            <person name="Xi L."/>
            <person name="Liu J."/>
        </authorList>
    </citation>
    <scope>NUCLEOTIDE SEQUENCE [LARGE SCALE GENOMIC DNA]</scope>
    <source>
        <strain evidence="5 6">B2.3</strain>
    </source>
</reference>
<evidence type="ECO:0000313" key="6">
    <source>
        <dbReference type="Proteomes" id="UP000278398"/>
    </source>
</evidence>
<dbReference type="PANTHER" id="PTHR12151">
    <property type="entry name" value="ELECTRON TRANSPORT PROTIN SCO1/SENC FAMILY MEMBER"/>
    <property type="match status" value="1"/>
</dbReference>
<feature type="disulfide bond" description="Redox-active" evidence="4">
    <location>
        <begin position="67"/>
        <end position="71"/>
    </location>
</feature>
<name>A0A429YY90_9HYPH</name>
<dbReference type="OrthoDB" id="9790194at2"/>
<dbReference type="CDD" id="cd02968">
    <property type="entry name" value="SCO"/>
    <property type="match status" value="1"/>
</dbReference>
<dbReference type="PANTHER" id="PTHR12151:SF25">
    <property type="entry name" value="LINALOOL DEHYDRATASE_ISOMERASE DOMAIN-CONTAINING PROTEIN"/>
    <property type="match status" value="1"/>
</dbReference>
<dbReference type="RefSeq" id="WP_126699907.1">
    <property type="nucleotide sequence ID" value="NZ_RWKW01000035.1"/>
</dbReference>
<dbReference type="AlphaFoldDB" id="A0A429YY90"/>
<dbReference type="EMBL" id="RWKW01000035">
    <property type="protein sequence ID" value="RST86436.1"/>
    <property type="molecule type" value="Genomic_DNA"/>
</dbReference>
<dbReference type="InterPro" id="IPR036249">
    <property type="entry name" value="Thioredoxin-like_sf"/>
</dbReference>
<dbReference type="InterPro" id="IPR003782">
    <property type="entry name" value="SCO1/SenC"/>
</dbReference>
<gene>
    <name evidence="5" type="ORF">EJC49_10650</name>
</gene>
<proteinExistence type="inferred from homology"/>
<feature type="binding site" evidence="3">
    <location>
        <position position="67"/>
    </location>
    <ligand>
        <name>Cu cation</name>
        <dbReference type="ChEBI" id="CHEBI:23378"/>
    </ligand>
</feature>
<accession>A0A429YY90</accession>
<keyword evidence="6" id="KW-1185">Reference proteome</keyword>
<organism evidence="5 6">
    <name type="scientific">Aquibium carbonis</name>
    <dbReference type="NCBI Taxonomy" id="2495581"/>
    <lineage>
        <taxon>Bacteria</taxon>
        <taxon>Pseudomonadati</taxon>
        <taxon>Pseudomonadota</taxon>
        <taxon>Alphaproteobacteria</taxon>
        <taxon>Hyphomicrobiales</taxon>
        <taxon>Phyllobacteriaceae</taxon>
        <taxon>Aquibium</taxon>
    </lineage>
</organism>
<evidence type="ECO:0000256" key="1">
    <source>
        <dbReference type="ARBA" id="ARBA00010996"/>
    </source>
</evidence>